<keyword evidence="4" id="KW-1185">Reference proteome</keyword>
<protein>
    <recommendedName>
        <fullName evidence="5">Peptidase M15A C-terminal domain-containing protein</fullName>
    </recommendedName>
</protein>
<proteinExistence type="predicted"/>
<reference evidence="3 4" key="1">
    <citation type="submission" date="2017-07" db="EMBL/GenBank/DDBJ databases">
        <title>Draft Genome Sequences of Select Purple Nonsulfur Bacteria.</title>
        <authorList>
            <person name="Lasarre B."/>
            <person name="Mckinlay J.B."/>
        </authorList>
    </citation>
    <scope>NUCLEOTIDE SEQUENCE [LARGE SCALE GENOMIC DNA]</scope>
    <source>
        <strain evidence="3 4">DSM 11907</strain>
    </source>
</reference>
<feature type="chain" id="PRO_5016437207" description="Peptidase M15A C-terminal domain-containing protein" evidence="2">
    <location>
        <begin position="24"/>
        <end position="231"/>
    </location>
</feature>
<feature type="signal peptide" evidence="2">
    <location>
        <begin position="1"/>
        <end position="23"/>
    </location>
</feature>
<dbReference type="EMBL" id="NPEU01000027">
    <property type="protein sequence ID" value="RAI41020.1"/>
    <property type="molecule type" value="Genomic_DNA"/>
</dbReference>
<organism evidence="3 4">
    <name type="scientific">Rhodoplanes elegans</name>
    <dbReference type="NCBI Taxonomy" id="29408"/>
    <lineage>
        <taxon>Bacteria</taxon>
        <taxon>Pseudomonadati</taxon>
        <taxon>Pseudomonadota</taxon>
        <taxon>Alphaproteobacteria</taxon>
        <taxon>Hyphomicrobiales</taxon>
        <taxon>Nitrobacteraceae</taxon>
        <taxon>Rhodoplanes</taxon>
    </lineage>
</organism>
<dbReference type="AlphaFoldDB" id="A0A327KQ44"/>
<gene>
    <name evidence="3" type="ORF">CH338_04450</name>
</gene>
<comment type="caution">
    <text evidence="3">The sequence shown here is derived from an EMBL/GenBank/DDBJ whole genome shotgun (WGS) entry which is preliminary data.</text>
</comment>
<evidence type="ECO:0008006" key="5">
    <source>
        <dbReference type="Google" id="ProtNLM"/>
    </source>
</evidence>
<feature type="compositionally biased region" description="Basic residues" evidence="1">
    <location>
        <begin position="26"/>
        <end position="57"/>
    </location>
</feature>
<sequence>MNTLHRIALVTALVVAVPAVAMARPSKARSPHATHLHAHHGNAHHGHVRRAHRHRDHAHPAGRSWRHARALRAYAYAPALAPNGWTEPTAGFAGGPGSRATARRADGARTPRLGGLVAPLAEKVAAISATCGARVISAVRHTRVAGTGRLSLHASGHAVDMRGNPGCIYGMLQGWSGGYTTDYGRVHHVHISWGGSEHGLRFAHGGGRGHHAHYRQARRAHWASRAGGRRS</sequence>
<dbReference type="OrthoDB" id="8126999at2"/>
<evidence type="ECO:0000313" key="4">
    <source>
        <dbReference type="Proteomes" id="UP000248863"/>
    </source>
</evidence>
<feature type="region of interest" description="Disordered" evidence="1">
    <location>
        <begin position="26"/>
        <end position="61"/>
    </location>
</feature>
<evidence type="ECO:0000256" key="2">
    <source>
        <dbReference type="SAM" id="SignalP"/>
    </source>
</evidence>
<dbReference type="RefSeq" id="WP_111355803.1">
    <property type="nucleotide sequence ID" value="NZ_NHSK01000121.1"/>
</dbReference>
<evidence type="ECO:0000313" key="3">
    <source>
        <dbReference type="EMBL" id="RAI41020.1"/>
    </source>
</evidence>
<dbReference type="Proteomes" id="UP000248863">
    <property type="component" value="Unassembled WGS sequence"/>
</dbReference>
<evidence type="ECO:0000256" key="1">
    <source>
        <dbReference type="SAM" id="MobiDB-lite"/>
    </source>
</evidence>
<accession>A0A327KQ44</accession>
<name>A0A327KQ44_9BRAD</name>
<keyword evidence="2" id="KW-0732">Signal</keyword>